<dbReference type="SUPFAM" id="SSF53474">
    <property type="entry name" value="alpha/beta-Hydrolases"/>
    <property type="match status" value="1"/>
</dbReference>
<dbReference type="InterPro" id="IPR052897">
    <property type="entry name" value="Sec-Metab_Biosynth_Hydrolase"/>
</dbReference>
<comment type="caution">
    <text evidence="2">The sequence shown here is derived from an EMBL/GenBank/DDBJ whole genome shotgun (WGS) entry which is preliminary data.</text>
</comment>
<evidence type="ECO:0000259" key="1">
    <source>
        <dbReference type="Pfam" id="PF12697"/>
    </source>
</evidence>
<organism evidence="2 3">
    <name type="scientific">Yinghuangia aomiensis</name>
    <dbReference type="NCBI Taxonomy" id="676205"/>
    <lineage>
        <taxon>Bacteria</taxon>
        <taxon>Bacillati</taxon>
        <taxon>Actinomycetota</taxon>
        <taxon>Actinomycetes</taxon>
        <taxon>Kitasatosporales</taxon>
        <taxon>Streptomycetaceae</taxon>
        <taxon>Yinghuangia</taxon>
    </lineage>
</organism>
<dbReference type="RefSeq" id="WP_345676485.1">
    <property type="nucleotide sequence ID" value="NZ_BAABHS010000011.1"/>
</dbReference>
<keyword evidence="2" id="KW-0378">Hydrolase</keyword>
<dbReference type="GO" id="GO:0016787">
    <property type="term" value="F:hydrolase activity"/>
    <property type="evidence" value="ECO:0007669"/>
    <property type="project" value="UniProtKB-KW"/>
</dbReference>
<dbReference type="Pfam" id="PF12697">
    <property type="entry name" value="Abhydrolase_6"/>
    <property type="match status" value="1"/>
</dbReference>
<dbReference type="Gene3D" id="3.40.50.1820">
    <property type="entry name" value="alpha/beta hydrolase"/>
    <property type="match status" value="1"/>
</dbReference>
<dbReference type="PANTHER" id="PTHR37017:SF11">
    <property type="entry name" value="ESTERASE_LIPASE_THIOESTERASE DOMAIN-CONTAINING PROTEIN"/>
    <property type="match status" value="1"/>
</dbReference>
<reference evidence="3" key="1">
    <citation type="journal article" date="2019" name="Int. J. Syst. Evol. Microbiol.">
        <title>The Global Catalogue of Microorganisms (GCM) 10K type strain sequencing project: providing services to taxonomists for standard genome sequencing and annotation.</title>
        <authorList>
            <consortium name="The Broad Institute Genomics Platform"/>
            <consortium name="The Broad Institute Genome Sequencing Center for Infectious Disease"/>
            <person name="Wu L."/>
            <person name="Ma J."/>
        </authorList>
    </citation>
    <scope>NUCLEOTIDE SEQUENCE [LARGE SCALE GENOMIC DNA]</scope>
    <source>
        <strain evidence="3">JCM 17986</strain>
    </source>
</reference>
<proteinExistence type="predicted"/>
<protein>
    <submittedName>
        <fullName evidence="2">Alpha/beta hydrolase</fullName>
    </submittedName>
</protein>
<dbReference type="Proteomes" id="UP001500466">
    <property type="component" value="Unassembled WGS sequence"/>
</dbReference>
<dbReference type="InterPro" id="IPR000073">
    <property type="entry name" value="AB_hydrolase_1"/>
</dbReference>
<sequence length="256" mass="27483">MIDTAPRTFVLVHGGGHGGWCWQRLARELRARGHDVWTPTLTGFGERRHLGGPDTPFATFVTDIVHVLDHEDLHDVVLVGHSMGGVVVPRVAEAARERIGRVVWLAAVVANDGETLLDAVPQTPEVARAVTIEPDGTARTDHRLMAEVLMPEGTDEDRAWVTARHCAYPPAALVEPGRLSAFRALDIPASYIAATADAAIPLALARTFAARLPDARYAEVDAGHDLMITRPRATADGLEAVCAEAAANTDTDTDTD</sequence>
<gene>
    <name evidence="2" type="ORF">GCM10023205_35570</name>
</gene>
<feature type="domain" description="AB hydrolase-1" evidence="1">
    <location>
        <begin position="9"/>
        <end position="236"/>
    </location>
</feature>
<accession>A0ABP9HCG4</accession>
<dbReference type="EMBL" id="BAABHS010000011">
    <property type="protein sequence ID" value="GAA4967521.1"/>
    <property type="molecule type" value="Genomic_DNA"/>
</dbReference>
<keyword evidence="3" id="KW-1185">Reference proteome</keyword>
<name>A0ABP9HCG4_9ACTN</name>
<evidence type="ECO:0000313" key="3">
    <source>
        <dbReference type="Proteomes" id="UP001500466"/>
    </source>
</evidence>
<dbReference type="InterPro" id="IPR029058">
    <property type="entry name" value="AB_hydrolase_fold"/>
</dbReference>
<dbReference type="PANTHER" id="PTHR37017">
    <property type="entry name" value="AB HYDROLASE-1 DOMAIN-CONTAINING PROTEIN-RELATED"/>
    <property type="match status" value="1"/>
</dbReference>
<evidence type="ECO:0000313" key="2">
    <source>
        <dbReference type="EMBL" id="GAA4967521.1"/>
    </source>
</evidence>